<name>A0ABQ2F8B3_9MICO</name>
<feature type="transmembrane region" description="Helical" evidence="5">
    <location>
        <begin position="45"/>
        <end position="64"/>
    </location>
</feature>
<proteinExistence type="predicted"/>
<accession>A0ABQ2F8B3</accession>
<feature type="domain" description="O-antigen ligase-related" evidence="6">
    <location>
        <begin position="232"/>
        <end position="359"/>
    </location>
</feature>
<evidence type="ECO:0000256" key="5">
    <source>
        <dbReference type="SAM" id="Phobius"/>
    </source>
</evidence>
<dbReference type="Pfam" id="PF04932">
    <property type="entry name" value="Wzy_C"/>
    <property type="match status" value="1"/>
</dbReference>
<dbReference type="PANTHER" id="PTHR37422">
    <property type="entry name" value="TEICHURONIC ACID BIOSYNTHESIS PROTEIN TUAE"/>
    <property type="match status" value="1"/>
</dbReference>
<protein>
    <recommendedName>
        <fullName evidence="6">O-antigen ligase-related domain-containing protein</fullName>
    </recommendedName>
</protein>
<evidence type="ECO:0000256" key="4">
    <source>
        <dbReference type="ARBA" id="ARBA00023136"/>
    </source>
</evidence>
<evidence type="ECO:0000256" key="2">
    <source>
        <dbReference type="ARBA" id="ARBA00022692"/>
    </source>
</evidence>
<evidence type="ECO:0000259" key="6">
    <source>
        <dbReference type="Pfam" id="PF04932"/>
    </source>
</evidence>
<keyword evidence="4 5" id="KW-0472">Membrane</keyword>
<feature type="transmembrane region" description="Helical" evidence="5">
    <location>
        <begin position="21"/>
        <end position="39"/>
    </location>
</feature>
<evidence type="ECO:0000256" key="1">
    <source>
        <dbReference type="ARBA" id="ARBA00004141"/>
    </source>
</evidence>
<feature type="transmembrane region" description="Helical" evidence="5">
    <location>
        <begin position="144"/>
        <end position="162"/>
    </location>
</feature>
<dbReference type="PANTHER" id="PTHR37422:SF13">
    <property type="entry name" value="LIPOPOLYSACCHARIDE BIOSYNTHESIS PROTEIN PA4999-RELATED"/>
    <property type="match status" value="1"/>
</dbReference>
<dbReference type="EMBL" id="BMLB01000004">
    <property type="protein sequence ID" value="GGK71263.1"/>
    <property type="molecule type" value="Genomic_DNA"/>
</dbReference>
<keyword evidence="8" id="KW-1185">Reference proteome</keyword>
<dbReference type="InterPro" id="IPR051533">
    <property type="entry name" value="WaaL-like"/>
</dbReference>
<feature type="transmembrane region" description="Helical" evidence="5">
    <location>
        <begin position="225"/>
        <end position="241"/>
    </location>
</feature>
<reference evidence="8" key="1">
    <citation type="journal article" date="2019" name="Int. J. Syst. Evol. Microbiol.">
        <title>The Global Catalogue of Microorganisms (GCM) 10K type strain sequencing project: providing services to taxonomists for standard genome sequencing and annotation.</title>
        <authorList>
            <consortium name="The Broad Institute Genomics Platform"/>
            <consortium name="The Broad Institute Genome Sequencing Center for Infectious Disease"/>
            <person name="Wu L."/>
            <person name="Ma J."/>
        </authorList>
    </citation>
    <scope>NUCLEOTIDE SEQUENCE [LARGE SCALE GENOMIC DNA]</scope>
    <source>
        <strain evidence="8">CGMCC 1.5362</strain>
    </source>
</reference>
<comment type="subcellular location">
    <subcellularLocation>
        <location evidence="1">Membrane</location>
        <topology evidence="1">Multi-pass membrane protein</topology>
    </subcellularLocation>
</comment>
<dbReference type="InterPro" id="IPR007016">
    <property type="entry name" value="O-antigen_ligase-rel_domated"/>
</dbReference>
<feature type="transmembrane region" description="Helical" evidence="5">
    <location>
        <begin position="343"/>
        <end position="372"/>
    </location>
</feature>
<feature type="transmembrane region" description="Helical" evidence="5">
    <location>
        <begin position="384"/>
        <end position="402"/>
    </location>
</feature>
<evidence type="ECO:0000256" key="3">
    <source>
        <dbReference type="ARBA" id="ARBA00022989"/>
    </source>
</evidence>
<feature type="transmembrane region" description="Helical" evidence="5">
    <location>
        <begin position="115"/>
        <end position="132"/>
    </location>
</feature>
<feature type="transmembrane region" description="Helical" evidence="5">
    <location>
        <begin position="196"/>
        <end position="218"/>
    </location>
</feature>
<feature type="transmembrane region" description="Helical" evidence="5">
    <location>
        <begin position="76"/>
        <end position="95"/>
    </location>
</feature>
<keyword evidence="2 5" id="KW-0812">Transmembrane</keyword>
<feature type="transmembrane region" description="Helical" evidence="5">
    <location>
        <begin position="247"/>
        <end position="264"/>
    </location>
</feature>
<evidence type="ECO:0000313" key="8">
    <source>
        <dbReference type="Proteomes" id="UP000662111"/>
    </source>
</evidence>
<gene>
    <name evidence="7" type="ORF">GCM10011509_19690</name>
</gene>
<dbReference type="Proteomes" id="UP000662111">
    <property type="component" value="Unassembled WGS sequence"/>
</dbReference>
<feature type="transmembrane region" description="Helical" evidence="5">
    <location>
        <begin position="271"/>
        <end position="293"/>
    </location>
</feature>
<comment type="caution">
    <text evidence="7">The sequence shown here is derived from an EMBL/GenBank/DDBJ whole genome shotgun (WGS) entry which is preliminary data.</text>
</comment>
<organism evidence="7 8">
    <name type="scientific">Ornithinimicrobium pekingense</name>
    <dbReference type="NCBI Taxonomy" id="384677"/>
    <lineage>
        <taxon>Bacteria</taxon>
        <taxon>Bacillati</taxon>
        <taxon>Actinomycetota</taxon>
        <taxon>Actinomycetes</taxon>
        <taxon>Micrococcales</taxon>
        <taxon>Ornithinimicrobiaceae</taxon>
        <taxon>Ornithinimicrobium</taxon>
    </lineage>
</organism>
<evidence type="ECO:0000313" key="7">
    <source>
        <dbReference type="EMBL" id="GGK71263.1"/>
    </source>
</evidence>
<feature type="transmembrane region" description="Helical" evidence="5">
    <location>
        <begin position="408"/>
        <end position="427"/>
    </location>
</feature>
<keyword evidence="3 5" id="KW-1133">Transmembrane helix</keyword>
<sequence>MTAAGRTTARVRPFAGERADAVGALTLYLILLCAVPSSLRVAGLGSAGSPAMLLGIVFLMWWASEHVRARTPVLRSVRLLPALLVAFMLALGLSYVNGMLHGQPPLEGNTADMGLIRAVAWAGLLLVAYDGVTSSARLVTVARRLVRAGALLSVLGLVQFALDRPLVDWVTVPGLVTDSSVAVIDRSGFTRPMATAVHPLEFGVVTTMTLPFAAVLALHDRGRGYVARFWPVVAIVGAISLSLSRSALVGLAATVIILTLGWGLRTRLAVGLLGLAMLTGIYVLVPGMASAVLELFAGIGTDDSTVSRIGAYGVALWVTEQNPLLGRGLGTFVPQYYILDNQWLLLLVESGVLGVAAFFALLTGGVLVAVRARRRHTDPFQRDLGQAFAAAVVGCAVIMAFFDGLSFPMAAGTLFLILGLSGAYARLGEREVNASTS</sequence>